<dbReference type="Proteomes" id="UP000215127">
    <property type="component" value="Chromosome 1"/>
</dbReference>
<dbReference type="Pfam" id="PF18951">
    <property type="entry name" value="DUF5695"/>
    <property type="match status" value="1"/>
</dbReference>
<evidence type="ECO:0000313" key="2">
    <source>
        <dbReference type="Proteomes" id="UP000215127"/>
    </source>
</evidence>
<sequence length="899" mass="100249">MWQSFLTILPFAAAQSEFSSTNWHGVFNQDSGVLQSLKAASFDFSPADFFDQRNSVGQYHTGDITLRWRVEGQDEWSEIDTAVKRNSKPRSFTDVTGVLLRSTFDGIFPDAETIGITRDWTTDDGDLILQATITNKGNETLEIGAFGFPLEFNSIFTTRKDITAECVLIDPYIGLDAGYVQVTRLTGTGPNLVVTPYGNSSKFEAWRFLTEDDVGEPFYYQSQTFEGFYAWQTLSKAYAENEWNSTEPWNVPTSAILEAGENITFGLRLGVAGQIHEIEDTVAATNVPIAVGLPGYVLPCDTNGKLFLRSPAAVKAITIEPSDALILTEAKAKNTAWVAYDVTPAQGSFGRARVAISYQDGRTQTVHYFLTDTQRDTATKYAEFLFNQQYYTDTTDVFRRAPSVITYDYEERSQLLQSQSTWFAGLSDEAGAGSYLAAAMKTSAHPVPEQVQKLEEMVKTVIWGWLHNSEGDTKNETNLRYGVKKSLFYYDPEALPDFPYDKSIEWAPPFPSWSKKEADSFTRAYDYVHVSALYWALYTAERVSPGVLHLQNSTWYLNQACETIIATSATDVNGSDIVDYAFAGLMGETVWLEILKALKEEKMMDQVAKVEEFMGERQRYWASLDQPYGSEMAWDSTGQEGVYQWSKYFGNDTVVEKTLASIRGYMPTVAHWAWNGNARRYWDFIYAGKLQRIERMVHHYGSGLNAIPLLDSYKYNKSPASAAAFHDLRVGYGGTMGATTNVNAEGFASVAFHSFPDTMKWDAYSGDSGVSYSGHVLASRTFLVDHSDYGWVCFGGNVEESYDGKIHVRPLDTVQRRIYVASMGLAVEFDAGVISSFEYDPATRSVKIDLVRVEGQNGVVATMTWEDTLGSGVKLVTQGLKERLGGLAVALPGEVEFAI</sequence>
<gene>
    <name evidence="1" type="ORF">ZT3D7_G826</name>
</gene>
<reference evidence="1 2" key="1">
    <citation type="submission" date="2016-06" db="EMBL/GenBank/DDBJ databases">
        <authorList>
            <person name="Kjaerup R.B."/>
            <person name="Dalgaard T.S."/>
            <person name="Juul-Madsen H.R."/>
        </authorList>
    </citation>
    <scope>NUCLEOTIDE SEQUENCE [LARGE SCALE GENOMIC DNA]</scope>
</reference>
<evidence type="ECO:0000313" key="1">
    <source>
        <dbReference type="EMBL" id="SMQ45681.1"/>
    </source>
</evidence>
<proteinExistence type="predicted"/>
<name>A0A1X7REN3_ZYMT9</name>
<accession>A0A1X7REN3</accession>
<keyword evidence="2" id="KW-1185">Reference proteome</keyword>
<dbReference type="InterPro" id="IPR043750">
    <property type="entry name" value="DUF5695"/>
</dbReference>
<protein>
    <submittedName>
        <fullName evidence="1">Uncharacterized protein</fullName>
    </submittedName>
</protein>
<dbReference type="AlphaFoldDB" id="A0A1X7REN3"/>
<organism evidence="1 2">
    <name type="scientific">Zymoseptoria tritici (strain ST99CH_3D7)</name>
    <dbReference type="NCBI Taxonomy" id="1276538"/>
    <lineage>
        <taxon>Eukaryota</taxon>
        <taxon>Fungi</taxon>
        <taxon>Dikarya</taxon>
        <taxon>Ascomycota</taxon>
        <taxon>Pezizomycotina</taxon>
        <taxon>Dothideomycetes</taxon>
        <taxon>Dothideomycetidae</taxon>
        <taxon>Mycosphaerellales</taxon>
        <taxon>Mycosphaerellaceae</taxon>
        <taxon>Zymoseptoria</taxon>
    </lineage>
</organism>
<dbReference type="EMBL" id="LT853692">
    <property type="protein sequence ID" value="SMQ45681.1"/>
    <property type="molecule type" value="Genomic_DNA"/>
</dbReference>
<dbReference type="STRING" id="1276538.A0A1X7REN3"/>